<name>A0A427YRE2_9TREE</name>
<dbReference type="Proteomes" id="UP000279259">
    <property type="component" value="Unassembled WGS sequence"/>
</dbReference>
<gene>
    <name evidence="2" type="ORF">EHS25_006335</name>
</gene>
<dbReference type="EMBL" id="RSCD01000003">
    <property type="protein sequence ID" value="RSH93688.1"/>
    <property type="molecule type" value="Genomic_DNA"/>
</dbReference>
<evidence type="ECO:0000313" key="2">
    <source>
        <dbReference type="EMBL" id="RSH93688.1"/>
    </source>
</evidence>
<evidence type="ECO:0000313" key="3">
    <source>
        <dbReference type="Proteomes" id="UP000279259"/>
    </source>
</evidence>
<reference evidence="2 3" key="1">
    <citation type="submission" date="2018-11" db="EMBL/GenBank/DDBJ databases">
        <title>Genome sequence of Saitozyma podzolica DSM 27192.</title>
        <authorList>
            <person name="Aliyu H."/>
            <person name="Gorte O."/>
            <person name="Ochsenreither K."/>
        </authorList>
    </citation>
    <scope>NUCLEOTIDE SEQUENCE [LARGE SCALE GENOMIC DNA]</scope>
    <source>
        <strain evidence="2 3">DSM 27192</strain>
    </source>
</reference>
<sequence>MTGGQENTSTNLSTSSRDFDVESGVTRSDTAPQSSTNSVRDLISEYASNAKQTVLQTCKEMWDNADHPLRATLLSALAEDNATVHSVATWAYACDLVVQLLKESEE</sequence>
<keyword evidence="3" id="KW-1185">Reference proteome</keyword>
<accession>A0A427YRE2</accession>
<evidence type="ECO:0000256" key="1">
    <source>
        <dbReference type="SAM" id="MobiDB-lite"/>
    </source>
</evidence>
<feature type="compositionally biased region" description="Polar residues" evidence="1">
    <location>
        <begin position="1"/>
        <end position="16"/>
    </location>
</feature>
<protein>
    <submittedName>
        <fullName evidence="2">Uncharacterized protein</fullName>
    </submittedName>
</protein>
<comment type="caution">
    <text evidence="2">The sequence shown here is derived from an EMBL/GenBank/DDBJ whole genome shotgun (WGS) entry which is preliminary data.</text>
</comment>
<proteinExistence type="predicted"/>
<dbReference type="AlphaFoldDB" id="A0A427YRE2"/>
<feature type="region of interest" description="Disordered" evidence="1">
    <location>
        <begin position="1"/>
        <end position="39"/>
    </location>
</feature>
<feature type="compositionally biased region" description="Polar residues" evidence="1">
    <location>
        <begin position="25"/>
        <end position="39"/>
    </location>
</feature>
<organism evidence="2 3">
    <name type="scientific">Saitozyma podzolica</name>
    <dbReference type="NCBI Taxonomy" id="1890683"/>
    <lineage>
        <taxon>Eukaryota</taxon>
        <taxon>Fungi</taxon>
        <taxon>Dikarya</taxon>
        <taxon>Basidiomycota</taxon>
        <taxon>Agaricomycotina</taxon>
        <taxon>Tremellomycetes</taxon>
        <taxon>Tremellales</taxon>
        <taxon>Trimorphomycetaceae</taxon>
        <taxon>Saitozyma</taxon>
    </lineage>
</organism>